<organism evidence="2 3">
    <name type="scientific">Curvibacter cyanobacteriorum</name>
    <dbReference type="NCBI Taxonomy" id="3026422"/>
    <lineage>
        <taxon>Bacteria</taxon>
        <taxon>Pseudomonadati</taxon>
        <taxon>Pseudomonadota</taxon>
        <taxon>Betaproteobacteria</taxon>
        <taxon>Burkholderiales</taxon>
        <taxon>Comamonadaceae</taxon>
        <taxon>Curvibacter</taxon>
    </lineage>
</organism>
<evidence type="ECO:0000256" key="1">
    <source>
        <dbReference type="SAM" id="MobiDB-lite"/>
    </source>
</evidence>
<keyword evidence="3" id="KW-1185">Reference proteome</keyword>
<evidence type="ECO:0000313" key="3">
    <source>
        <dbReference type="Proteomes" id="UP001528673"/>
    </source>
</evidence>
<dbReference type="EMBL" id="JAQSIP010000001">
    <property type="protein sequence ID" value="MDD0837311.1"/>
    <property type="molecule type" value="Genomic_DNA"/>
</dbReference>
<feature type="region of interest" description="Disordered" evidence="1">
    <location>
        <begin position="105"/>
        <end position="128"/>
    </location>
</feature>
<feature type="region of interest" description="Disordered" evidence="1">
    <location>
        <begin position="27"/>
        <end position="52"/>
    </location>
</feature>
<evidence type="ECO:0000313" key="2">
    <source>
        <dbReference type="EMBL" id="MDD0837311.1"/>
    </source>
</evidence>
<protein>
    <submittedName>
        <fullName evidence="2">Uncharacterized protein</fullName>
    </submittedName>
</protein>
<comment type="caution">
    <text evidence="2">The sequence shown here is derived from an EMBL/GenBank/DDBJ whole genome shotgun (WGS) entry which is preliminary data.</text>
</comment>
<gene>
    <name evidence="2" type="ORF">PSQ40_01880</name>
</gene>
<reference evidence="2 3" key="1">
    <citation type="submission" date="2023-02" db="EMBL/GenBank/DDBJ databases">
        <title>Bacterial whole genomic sequence of Curvibacter sp. HBC61.</title>
        <authorList>
            <person name="Le V."/>
            <person name="Ko S.-R."/>
            <person name="Ahn C.-Y."/>
            <person name="Oh H.-M."/>
        </authorList>
    </citation>
    <scope>NUCLEOTIDE SEQUENCE [LARGE SCALE GENOMIC DNA]</scope>
    <source>
        <strain evidence="2 3">HBC61</strain>
    </source>
</reference>
<dbReference type="Proteomes" id="UP001528673">
    <property type="component" value="Unassembled WGS sequence"/>
</dbReference>
<name>A0ABT5MV35_9BURK</name>
<sequence>MLAWCALGGAGGAQAQAAFSPGVYGRVQPEADAPPPPVLNARPVQVRSHGTHRPGPVLYLHVPAAEARHWAQHCARHQACSAQVFFVDGERWATLRRQARWVSTEGPLAPGAEAADPLAPSRTAPPGD</sequence>
<proteinExistence type="predicted"/>
<accession>A0ABT5MV35</accession>
<dbReference type="RefSeq" id="WP_273948307.1">
    <property type="nucleotide sequence ID" value="NZ_JAQSIP010000001.1"/>
</dbReference>